<keyword evidence="2" id="KW-1185">Reference proteome</keyword>
<sequence length="234" mass="26220">MTEEPGPAPTERKRGSGARMVYDSLRDEILDLVLPPGSAIDEVQLAERFGVSRTPIREALVRLAGEGLVNTLPNRSTMVSNIDYLNLHTYFDALVLMYRVTTRLAAEHHRPADLEPIRAAQFQFAEAVAAQDALAMIDTNAAFHTAIAEAGRNPHFLAFFNRLLDQGRRILRIYYNAYEDRLPREFVDEHEAMIAAIERRDVAAADALAKAHGEQIAHKVQSLFLRGGRLDMEL</sequence>
<accession>A0ACD4NS82</accession>
<dbReference type="EMBL" id="CP113520">
    <property type="protein sequence ID" value="WAJ29745.1"/>
    <property type="molecule type" value="Genomic_DNA"/>
</dbReference>
<name>A0ACD4NS82_9HYPH</name>
<dbReference type="Proteomes" id="UP001163223">
    <property type="component" value="Chromosome"/>
</dbReference>
<evidence type="ECO:0000313" key="1">
    <source>
        <dbReference type="EMBL" id="WAJ29745.1"/>
    </source>
</evidence>
<protein>
    <submittedName>
        <fullName evidence="1">GntR family transcriptional regulator</fullName>
    </submittedName>
</protein>
<reference evidence="1" key="1">
    <citation type="submission" date="2022-11" db="EMBL/GenBank/DDBJ databases">
        <title>beta-Carotene-producing bacterium, Jeongeuplla avenae sp. nov., alleviates the salt stress of Arabidopsis seedlings.</title>
        <authorList>
            <person name="Jiang L."/>
            <person name="Lee J."/>
        </authorList>
    </citation>
    <scope>NUCLEOTIDE SEQUENCE</scope>
    <source>
        <strain evidence="1">DY_R2A_6</strain>
    </source>
</reference>
<organism evidence="1 2">
    <name type="scientific">Antarcticirhabdus aurantiaca</name>
    <dbReference type="NCBI Taxonomy" id="2606717"/>
    <lineage>
        <taxon>Bacteria</taxon>
        <taxon>Pseudomonadati</taxon>
        <taxon>Pseudomonadota</taxon>
        <taxon>Alphaproteobacteria</taxon>
        <taxon>Hyphomicrobiales</taxon>
        <taxon>Aurantimonadaceae</taxon>
        <taxon>Antarcticirhabdus</taxon>
    </lineage>
</organism>
<evidence type="ECO:0000313" key="2">
    <source>
        <dbReference type="Proteomes" id="UP001163223"/>
    </source>
</evidence>
<proteinExistence type="predicted"/>
<gene>
    <name evidence="1" type="ORF">OXU80_05850</name>
</gene>